<evidence type="ECO:0000313" key="2">
    <source>
        <dbReference type="Proteomes" id="UP000199120"/>
    </source>
</evidence>
<dbReference type="EMBL" id="FOAJ01000029">
    <property type="protein sequence ID" value="SEM15006.1"/>
    <property type="molecule type" value="Genomic_DNA"/>
</dbReference>
<proteinExistence type="predicted"/>
<name>A0A1H7W0I8_9BURK</name>
<dbReference type="RefSeq" id="WP_090545737.1">
    <property type="nucleotide sequence ID" value="NZ_FNSR01000001.1"/>
</dbReference>
<dbReference type="STRING" id="416943.SAMN05445871_2805"/>
<sequence>MDSKVPLPPGALASSLIDQEIAHIRRVMPLSLNGDLGGPILPAPYWRQRLYQLLDSGLVGKGQLGEIDSLLLLLDDFERRAANAGAPPKSAGGSAEGR</sequence>
<gene>
    <name evidence="1" type="ORF">SAMN05192542_12925</name>
</gene>
<protein>
    <submittedName>
        <fullName evidence="1">Uncharacterized protein</fullName>
    </submittedName>
</protein>
<organism evidence="1 2">
    <name type="scientific">Paraburkholderia caballeronis</name>
    <dbReference type="NCBI Taxonomy" id="416943"/>
    <lineage>
        <taxon>Bacteria</taxon>
        <taxon>Pseudomonadati</taxon>
        <taxon>Pseudomonadota</taxon>
        <taxon>Betaproteobacteria</taxon>
        <taxon>Burkholderiales</taxon>
        <taxon>Burkholderiaceae</taxon>
        <taxon>Paraburkholderia</taxon>
    </lineage>
</organism>
<accession>A0A1H7W0I8</accession>
<reference evidence="2" key="1">
    <citation type="submission" date="2016-10" db="EMBL/GenBank/DDBJ databases">
        <authorList>
            <person name="Varghese N."/>
            <person name="Submissions S."/>
        </authorList>
    </citation>
    <scope>NUCLEOTIDE SEQUENCE [LARGE SCALE GENOMIC DNA]</scope>
    <source>
        <strain evidence="2">LMG 26416</strain>
    </source>
</reference>
<dbReference type="Proteomes" id="UP000199120">
    <property type="component" value="Unassembled WGS sequence"/>
</dbReference>
<dbReference type="OrthoDB" id="9007456at2"/>
<keyword evidence="2" id="KW-1185">Reference proteome</keyword>
<dbReference type="AlphaFoldDB" id="A0A1H7W0I8"/>
<evidence type="ECO:0000313" key="1">
    <source>
        <dbReference type="EMBL" id="SEM15006.1"/>
    </source>
</evidence>